<evidence type="ECO:0000256" key="2">
    <source>
        <dbReference type="ARBA" id="ARBA00023015"/>
    </source>
</evidence>
<keyword evidence="4" id="KW-0804">Transcription</keyword>
<dbReference type="InterPro" id="IPR036638">
    <property type="entry name" value="HLH_DNA-bd_sf"/>
</dbReference>
<organism evidence="7 8">
    <name type="scientific">Ilex paraguariensis</name>
    <name type="common">yerba mate</name>
    <dbReference type="NCBI Taxonomy" id="185542"/>
    <lineage>
        <taxon>Eukaryota</taxon>
        <taxon>Viridiplantae</taxon>
        <taxon>Streptophyta</taxon>
        <taxon>Embryophyta</taxon>
        <taxon>Tracheophyta</taxon>
        <taxon>Spermatophyta</taxon>
        <taxon>Magnoliopsida</taxon>
        <taxon>eudicotyledons</taxon>
        <taxon>Gunneridae</taxon>
        <taxon>Pentapetalae</taxon>
        <taxon>asterids</taxon>
        <taxon>campanulids</taxon>
        <taxon>Aquifoliales</taxon>
        <taxon>Aquifoliaceae</taxon>
        <taxon>Ilex</taxon>
    </lineage>
</organism>
<keyword evidence="3" id="KW-0238">DNA-binding</keyword>
<dbReference type="EMBL" id="CAUOFW020005070">
    <property type="protein sequence ID" value="CAK9168488.1"/>
    <property type="molecule type" value="Genomic_DNA"/>
</dbReference>
<dbReference type="Proteomes" id="UP001642360">
    <property type="component" value="Unassembled WGS sequence"/>
</dbReference>
<comment type="caution">
    <text evidence="7">The sequence shown here is derived from an EMBL/GenBank/DDBJ whole genome shotgun (WGS) entry which is preliminary data.</text>
</comment>
<keyword evidence="8" id="KW-1185">Reference proteome</keyword>
<accession>A0ABC8TGH3</accession>
<keyword evidence="5" id="KW-0539">Nucleus</keyword>
<dbReference type="SUPFAM" id="SSF47459">
    <property type="entry name" value="HLH, helix-loop-helix DNA-binding domain"/>
    <property type="match status" value="1"/>
</dbReference>
<proteinExistence type="predicted"/>
<evidence type="ECO:0000256" key="4">
    <source>
        <dbReference type="ARBA" id="ARBA00023163"/>
    </source>
</evidence>
<evidence type="ECO:0000313" key="7">
    <source>
        <dbReference type="EMBL" id="CAK9168488.1"/>
    </source>
</evidence>
<name>A0ABC8TGH3_9AQUA</name>
<dbReference type="PROSITE" id="PS50888">
    <property type="entry name" value="BHLH"/>
    <property type="match status" value="1"/>
</dbReference>
<comment type="subcellular location">
    <subcellularLocation>
        <location evidence="1">Nucleus</location>
    </subcellularLocation>
</comment>
<dbReference type="InterPro" id="IPR011598">
    <property type="entry name" value="bHLH_dom"/>
</dbReference>
<feature type="domain" description="BHLH" evidence="6">
    <location>
        <begin position="196"/>
        <end position="245"/>
    </location>
</feature>
<sequence>MKNAILPSVSSQLYSYGNNAIITEIPVQMDGKVYVILLSSQFKHLQASTLFEKEIILKSVLGRRKKMCSESPIKHLLSEGFATQSQFSLNCQPGPSSLMTMEGLDYPWLGDGYLSTYDYDIPQKPLSHNKKLPVPQCQADFQGIQNSRKRPIDITKLVSKRNSSKLVGNKSALNEGTRNKKMELCFQEQGHTTIQEERMETQRAPARRSQKLSDRITALQKLVSPYGKADTASVLQEASISIKVLQDQIQNLLETLSTSYVSIRPLHSQLQETGGKQFNLRNRELCLVPVSFTHRLAKEGHANPHAA</sequence>
<keyword evidence="2" id="KW-0805">Transcription regulation</keyword>
<evidence type="ECO:0000256" key="3">
    <source>
        <dbReference type="ARBA" id="ARBA00023125"/>
    </source>
</evidence>
<gene>
    <name evidence="7" type="ORF">ILEXP_LOCUS37880</name>
</gene>
<protein>
    <recommendedName>
        <fullName evidence="6">BHLH domain-containing protein</fullName>
    </recommendedName>
</protein>
<evidence type="ECO:0000256" key="1">
    <source>
        <dbReference type="ARBA" id="ARBA00004123"/>
    </source>
</evidence>
<dbReference type="AlphaFoldDB" id="A0ABC8TGH3"/>
<evidence type="ECO:0000256" key="5">
    <source>
        <dbReference type="ARBA" id="ARBA00023242"/>
    </source>
</evidence>
<evidence type="ECO:0000259" key="6">
    <source>
        <dbReference type="PROSITE" id="PS50888"/>
    </source>
</evidence>
<dbReference type="InterPro" id="IPR045843">
    <property type="entry name" value="IND-like"/>
</dbReference>
<dbReference type="InterPro" id="IPR045239">
    <property type="entry name" value="bHLH95_bHLH"/>
</dbReference>
<dbReference type="GO" id="GO:0005634">
    <property type="term" value="C:nucleus"/>
    <property type="evidence" value="ECO:0007669"/>
    <property type="project" value="UniProtKB-SubCell"/>
</dbReference>
<reference evidence="7 8" key="1">
    <citation type="submission" date="2024-02" db="EMBL/GenBank/DDBJ databases">
        <authorList>
            <person name="Vignale AGUSTIN F."/>
            <person name="Sosa J E."/>
            <person name="Modenutti C."/>
        </authorList>
    </citation>
    <scope>NUCLEOTIDE SEQUENCE [LARGE SCALE GENOMIC DNA]</scope>
</reference>
<dbReference type="GO" id="GO:0003677">
    <property type="term" value="F:DNA binding"/>
    <property type="evidence" value="ECO:0007669"/>
    <property type="project" value="UniProtKB-KW"/>
</dbReference>
<dbReference type="PANTHER" id="PTHR16223">
    <property type="entry name" value="TRANSCRIPTION FACTOR BHLH83-RELATED"/>
    <property type="match status" value="1"/>
</dbReference>
<evidence type="ECO:0000313" key="8">
    <source>
        <dbReference type="Proteomes" id="UP001642360"/>
    </source>
</evidence>
<dbReference type="PANTHER" id="PTHR16223:SF138">
    <property type="entry name" value="TRANSCRIPTION FACTOR BHLH103-LIKE"/>
    <property type="match status" value="1"/>
</dbReference>
<dbReference type="CDD" id="cd11393">
    <property type="entry name" value="bHLH_AtbHLH_like"/>
    <property type="match status" value="1"/>
</dbReference>